<keyword evidence="2" id="KW-1185">Reference proteome</keyword>
<dbReference type="AlphaFoldDB" id="A0A183GWF6"/>
<evidence type="ECO:0000313" key="1">
    <source>
        <dbReference type="EMBL" id="VDP60482.1"/>
    </source>
</evidence>
<evidence type="ECO:0000313" key="3">
    <source>
        <dbReference type="WBParaSite" id="HPBE_0002702601-mRNA-1"/>
    </source>
</evidence>
<sequence>MAADVASAVMVVALRLAGRGFSSTKNDGPTGIRLRLTRARQPPSKSATTMMVPLRERQFDGGRRERVSEQFPC</sequence>
<dbReference type="EMBL" id="UZAH01041652">
    <property type="protein sequence ID" value="VDP60482.1"/>
    <property type="molecule type" value="Genomic_DNA"/>
</dbReference>
<dbReference type="Proteomes" id="UP000050761">
    <property type="component" value="Unassembled WGS sequence"/>
</dbReference>
<protein>
    <submittedName>
        <fullName evidence="3">Secreted protein</fullName>
    </submittedName>
</protein>
<organism evidence="2 3">
    <name type="scientific">Heligmosomoides polygyrus</name>
    <name type="common">Parasitic roundworm</name>
    <dbReference type="NCBI Taxonomy" id="6339"/>
    <lineage>
        <taxon>Eukaryota</taxon>
        <taxon>Metazoa</taxon>
        <taxon>Ecdysozoa</taxon>
        <taxon>Nematoda</taxon>
        <taxon>Chromadorea</taxon>
        <taxon>Rhabditida</taxon>
        <taxon>Rhabditina</taxon>
        <taxon>Rhabditomorpha</taxon>
        <taxon>Strongyloidea</taxon>
        <taxon>Heligmosomidae</taxon>
        <taxon>Heligmosomoides</taxon>
    </lineage>
</organism>
<accession>A0A183GWF6</accession>
<dbReference type="WBParaSite" id="HPBE_0002702601-mRNA-1">
    <property type="protein sequence ID" value="HPBE_0002702601-mRNA-1"/>
    <property type="gene ID" value="HPBE_0002702601"/>
</dbReference>
<reference evidence="1 2" key="1">
    <citation type="submission" date="2018-11" db="EMBL/GenBank/DDBJ databases">
        <authorList>
            <consortium name="Pathogen Informatics"/>
        </authorList>
    </citation>
    <scope>NUCLEOTIDE SEQUENCE [LARGE SCALE GENOMIC DNA]</scope>
</reference>
<name>A0A183GWF6_HELPZ</name>
<accession>A0A3P8E8Z3</accession>
<reference evidence="3" key="2">
    <citation type="submission" date="2019-09" db="UniProtKB">
        <authorList>
            <consortium name="WormBaseParasite"/>
        </authorList>
    </citation>
    <scope>IDENTIFICATION</scope>
</reference>
<evidence type="ECO:0000313" key="2">
    <source>
        <dbReference type="Proteomes" id="UP000050761"/>
    </source>
</evidence>
<proteinExistence type="predicted"/>
<gene>
    <name evidence="1" type="ORF">HPBE_LOCUS27025</name>
</gene>